<proteinExistence type="predicted"/>
<dbReference type="AlphaFoldDB" id="A0A381SJY5"/>
<reference evidence="1" key="1">
    <citation type="submission" date="2018-05" db="EMBL/GenBank/DDBJ databases">
        <authorList>
            <person name="Lanie J.A."/>
            <person name="Ng W.-L."/>
            <person name="Kazmierczak K.M."/>
            <person name="Andrzejewski T.M."/>
            <person name="Davidsen T.M."/>
            <person name="Wayne K.J."/>
            <person name="Tettelin H."/>
            <person name="Glass J.I."/>
            <person name="Rusch D."/>
            <person name="Podicherti R."/>
            <person name="Tsui H.-C.T."/>
            <person name="Winkler M.E."/>
        </authorList>
    </citation>
    <scope>NUCLEOTIDE SEQUENCE</scope>
</reference>
<dbReference type="EMBL" id="UINC01003147">
    <property type="protein sequence ID" value="SVA03749.1"/>
    <property type="molecule type" value="Genomic_DNA"/>
</dbReference>
<accession>A0A381SJY5</accession>
<protein>
    <submittedName>
        <fullName evidence="1">Uncharacterized protein</fullName>
    </submittedName>
</protein>
<gene>
    <name evidence="1" type="ORF">METZ01_LOCUS56603</name>
</gene>
<sequence>MENYLTISKNLKLEKLGQLPDYFTRFGC</sequence>
<name>A0A381SJY5_9ZZZZ</name>
<organism evidence="1">
    <name type="scientific">marine metagenome</name>
    <dbReference type="NCBI Taxonomy" id="408172"/>
    <lineage>
        <taxon>unclassified sequences</taxon>
        <taxon>metagenomes</taxon>
        <taxon>ecological metagenomes</taxon>
    </lineage>
</organism>
<evidence type="ECO:0000313" key="1">
    <source>
        <dbReference type="EMBL" id="SVA03749.1"/>
    </source>
</evidence>